<name>A0AA38M7X3_9CUCU</name>
<sequence>MQVGTGRHAVAGRRRRDDDLHGCVEIVCETSISGNNGFKLEFIKTYDAYWPIWDSICDREGAGICFIDGARGRHCVSVVGGACAQKLEGKRT</sequence>
<comment type="caution">
    <text evidence="1">The sequence shown here is derived from an EMBL/GenBank/DDBJ whole genome shotgun (WGS) entry which is preliminary data.</text>
</comment>
<proteinExistence type="predicted"/>
<gene>
    <name evidence="1" type="ORF">Zmor_024593</name>
</gene>
<evidence type="ECO:0000313" key="2">
    <source>
        <dbReference type="Proteomes" id="UP001168821"/>
    </source>
</evidence>
<dbReference type="AlphaFoldDB" id="A0AA38M7X3"/>
<organism evidence="1 2">
    <name type="scientific">Zophobas morio</name>
    <dbReference type="NCBI Taxonomy" id="2755281"/>
    <lineage>
        <taxon>Eukaryota</taxon>
        <taxon>Metazoa</taxon>
        <taxon>Ecdysozoa</taxon>
        <taxon>Arthropoda</taxon>
        <taxon>Hexapoda</taxon>
        <taxon>Insecta</taxon>
        <taxon>Pterygota</taxon>
        <taxon>Neoptera</taxon>
        <taxon>Endopterygota</taxon>
        <taxon>Coleoptera</taxon>
        <taxon>Polyphaga</taxon>
        <taxon>Cucujiformia</taxon>
        <taxon>Tenebrionidae</taxon>
        <taxon>Zophobas</taxon>
    </lineage>
</organism>
<accession>A0AA38M7X3</accession>
<protein>
    <submittedName>
        <fullName evidence="1">Uncharacterized protein</fullName>
    </submittedName>
</protein>
<reference evidence="1" key="1">
    <citation type="journal article" date="2023" name="G3 (Bethesda)">
        <title>Whole genome assemblies of Zophobas morio and Tenebrio molitor.</title>
        <authorList>
            <person name="Kaur S."/>
            <person name="Stinson S.A."/>
            <person name="diCenzo G.C."/>
        </authorList>
    </citation>
    <scope>NUCLEOTIDE SEQUENCE</scope>
    <source>
        <strain evidence="1">QUZm001</strain>
    </source>
</reference>
<keyword evidence="2" id="KW-1185">Reference proteome</keyword>
<dbReference type="Proteomes" id="UP001168821">
    <property type="component" value="Unassembled WGS sequence"/>
</dbReference>
<dbReference type="EMBL" id="JALNTZ010000007">
    <property type="protein sequence ID" value="KAJ3647045.1"/>
    <property type="molecule type" value="Genomic_DNA"/>
</dbReference>
<evidence type="ECO:0000313" key="1">
    <source>
        <dbReference type="EMBL" id="KAJ3647045.1"/>
    </source>
</evidence>